<dbReference type="PANTHER" id="PTHR43065:SF46">
    <property type="entry name" value="C4-DICARBOXYLATE TRANSPORT SENSOR PROTEIN DCTB"/>
    <property type="match status" value="1"/>
</dbReference>
<dbReference type="GO" id="GO:0000155">
    <property type="term" value="F:phosphorelay sensor kinase activity"/>
    <property type="evidence" value="ECO:0007669"/>
    <property type="project" value="InterPro"/>
</dbReference>
<accession>A0A7M2YYY5</accession>
<evidence type="ECO:0000256" key="8">
    <source>
        <dbReference type="ARBA" id="ARBA00022840"/>
    </source>
</evidence>
<keyword evidence="6" id="KW-0547">Nucleotide-binding</keyword>
<dbReference type="InterPro" id="IPR003661">
    <property type="entry name" value="HisK_dim/P_dom"/>
</dbReference>
<comment type="subcellular location">
    <subcellularLocation>
        <location evidence="2">Cell membrane</location>
    </subcellularLocation>
</comment>
<dbReference type="InterPro" id="IPR005467">
    <property type="entry name" value="His_kinase_dom"/>
</dbReference>
<reference evidence="12 13" key="1">
    <citation type="submission" date="2018-07" db="EMBL/GenBank/DDBJ databases">
        <title>High-quality-draft genome sequence of Gaiella occulta.</title>
        <authorList>
            <person name="Severino R."/>
            <person name="Froufe H.J.C."/>
            <person name="Rainey F.A."/>
            <person name="Barroso C."/>
            <person name="Albuquerque L."/>
            <person name="Lobo-Da-Cunha A."/>
            <person name="Da Costa M.S."/>
            <person name="Egas C."/>
        </authorList>
    </citation>
    <scope>NUCLEOTIDE SEQUENCE [LARGE SCALE GENOMIC DNA]</scope>
    <source>
        <strain evidence="12 13">F2-233</strain>
    </source>
</reference>
<dbReference type="Gene3D" id="3.30.565.10">
    <property type="entry name" value="Histidine kinase-like ATPase, C-terminal domain"/>
    <property type="match status" value="1"/>
</dbReference>
<keyword evidence="7 12" id="KW-0418">Kinase</keyword>
<evidence type="ECO:0000256" key="5">
    <source>
        <dbReference type="ARBA" id="ARBA00022679"/>
    </source>
</evidence>
<dbReference type="SMART" id="SM00387">
    <property type="entry name" value="HATPase_c"/>
    <property type="match status" value="1"/>
</dbReference>
<gene>
    <name evidence="12" type="ORF">Gocc_0772</name>
</gene>
<evidence type="ECO:0000313" key="12">
    <source>
        <dbReference type="EMBL" id="RDI74974.1"/>
    </source>
</evidence>
<name>A0A7M2YYY5_9ACTN</name>
<keyword evidence="9" id="KW-0902">Two-component regulatory system</keyword>
<evidence type="ECO:0000256" key="3">
    <source>
        <dbReference type="ARBA" id="ARBA00012438"/>
    </source>
</evidence>
<evidence type="ECO:0000256" key="2">
    <source>
        <dbReference type="ARBA" id="ARBA00004236"/>
    </source>
</evidence>
<sequence length="748" mass="79925">MVPPPQEGRGETIRHESGTPARADAGTDTVIALLQQLAETIGTRYALLGRIDPDGVVHASTVSAGGAVTTGIAYALAGTPCEQVASGGVCVYPRGVSGLFPGDALLVSMGIESYAGIALRDVDGRFVGLLAALGTEPLHRRARVEPTLRLFAARVRAEIGRIDAESALRASERRLRSRDAILAAVADASERLVRAQRWSDVVPEMLELVGRAAAAGRAYLLEVVETAAGTCSRLAFEWVEAGVTPPASDPLLHDVPVPEEAVARLRRGEVVHETRATAPAPVREACGREGTMSALLVPVIVDGTLEAIVGFDDCEQERRWQPSEVEALRLAAGALAAAAERERAIEGMQTRERILEALAAAAERLFRAASWELAIDDVLALLGRATGASRAYIFQMRAVDGGVASTLTHEWVADGVEPSLRTGIWTDFPEPPEVLRLLERGEPHLLRRDDASGAVRRALEQEGTLRAISFPIISERGLLGEIGFDDCVRERDWISSQRDALRAAAGIIGAAIERSRVEAALRESEGRLLQAQKMEAIGRLAASVAHDFNNVLTAVDGYASLLREELTGEQRRFADDILEASSSAHDLVSRLLSLGRPCPLEVVDLDLQLLVREVQPLVAGIVRPHVDLSLELAPAAVRADRTQVQQLLLNLVTNAVDAMPAGGTLRLETGCDRARSRARLVVADTGVGMDAATRERCYEPFFTTKGEGRGTGLGLATVYGIVMGLDGTIELESEPGAGTRFTIELPAA</sequence>
<dbReference type="SMART" id="SM00065">
    <property type="entry name" value="GAF"/>
    <property type="match status" value="3"/>
</dbReference>
<keyword evidence="13" id="KW-1185">Reference proteome</keyword>
<dbReference type="EC" id="2.7.13.3" evidence="3"/>
<dbReference type="GO" id="GO:0005524">
    <property type="term" value="F:ATP binding"/>
    <property type="evidence" value="ECO:0007669"/>
    <property type="project" value="UniProtKB-KW"/>
</dbReference>
<dbReference type="Pfam" id="PF02518">
    <property type="entry name" value="HATPase_c"/>
    <property type="match status" value="1"/>
</dbReference>
<evidence type="ECO:0000256" key="1">
    <source>
        <dbReference type="ARBA" id="ARBA00000085"/>
    </source>
</evidence>
<evidence type="ECO:0000313" key="13">
    <source>
        <dbReference type="Proteomes" id="UP000254134"/>
    </source>
</evidence>
<dbReference type="Pfam" id="PF01590">
    <property type="entry name" value="GAF"/>
    <property type="match status" value="3"/>
</dbReference>
<organism evidence="12 13">
    <name type="scientific">Gaiella occulta</name>
    <dbReference type="NCBI Taxonomy" id="1002870"/>
    <lineage>
        <taxon>Bacteria</taxon>
        <taxon>Bacillati</taxon>
        <taxon>Actinomycetota</taxon>
        <taxon>Thermoleophilia</taxon>
        <taxon>Gaiellales</taxon>
        <taxon>Gaiellaceae</taxon>
        <taxon>Gaiella</taxon>
    </lineage>
</organism>
<dbReference type="GO" id="GO:0005886">
    <property type="term" value="C:plasma membrane"/>
    <property type="evidence" value="ECO:0007669"/>
    <property type="project" value="UniProtKB-SubCell"/>
</dbReference>
<feature type="domain" description="Histidine kinase" evidence="11">
    <location>
        <begin position="543"/>
        <end position="748"/>
    </location>
</feature>
<dbReference type="PANTHER" id="PTHR43065">
    <property type="entry name" value="SENSOR HISTIDINE KINASE"/>
    <property type="match status" value="1"/>
</dbReference>
<feature type="compositionally biased region" description="Basic and acidic residues" evidence="10">
    <location>
        <begin position="8"/>
        <end position="17"/>
    </location>
</feature>
<evidence type="ECO:0000256" key="10">
    <source>
        <dbReference type="SAM" id="MobiDB-lite"/>
    </source>
</evidence>
<keyword evidence="5" id="KW-0808">Transferase</keyword>
<dbReference type="PROSITE" id="PS50109">
    <property type="entry name" value="HIS_KIN"/>
    <property type="match status" value="1"/>
</dbReference>
<dbReference type="PRINTS" id="PR00344">
    <property type="entry name" value="BCTRLSENSOR"/>
</dbReference>
<keyword evidence="4" id="KW-0597">Phosphoprotein</keyword>
<dbReference type="Gene3D" id="3.30.450.40">
    <property type="match status" value="2"/>
</dbReference>
<dbReference type="SUPFAM" id="SSF47384">
    <property type="entry name" value="Homodimeric domain of signal transducing histidine kinase"/>
    <property type="match status" value="1"/>
</dbReference>
<dbReference type="CDD" id="cd00082">
    <property type="entry name" value="HisKA"/>
    <property type="match status" value="1"/>
</dbReference>
<dbReference type="SUPFAM" id="SSF55781">
    <property type="entry name" value="GAF domain-like"/>
    <property type="match status" value="3"/>
</dbReference>
<dbReference type="InterPro" id="IPR004358">
    <property type="entry name" value="Sig_transdc_His_kin-like_C"/>
</dbReference>
<feature type="region of interest" description="Disordered" evidence="10">
    <location>
        <begin position="1"/>
        <end position="23"/>
    </location>
</feature>
<comment type="caution">
    <text evidence="12">The sequence shown here is derived from an EMBL/GenBank/DDBJ whole genome shotgun (WGS) entry which is preliminary data.</text>
</comment>
<dbReference type="SMART" id="SM00388">
    <property type="entry name" value="HisKA"/>
    <property type="match status" value="1"/>
</dbReference>
<evidence type="ECO:0000256" key="7">
    <source>
        <dbReference type="ARBA" id="ARBA00022777"/>
    </source>
</evidence>
<evidence type="ECO:0000259" key="11">
    <source>
        <dbReference type="PROSITE" id="PS50109"/>
    </source>
</evidence>
<keyword evidence="8" id="KW-0067">ATP-binding</keyword>
<evidence type="ECO:0000256" key="4">
    <source>
        <dbReference type="ARBA" id="ARBA00022553"/>
    </source>
</evidence>
<dbReference type="SUPFAM" id="SSF55874">
    <property type="entry name" value="ATPase domain of HSP90 chaperone/DNA topoisomerase II/histidine kinase"/>
    <property type="match status" value="1"/>
</dbReference>
<evidence type="ECO:0000256" key="9">
    <source>
        <dbReference type="ARBA" id="ARBA00023012"/>
    </source>
</evidence>
<dbReference type="InterPro" id="IPR029016">
    <property type="entry name" value="GAF-like_dom_sf"/>
</dbReference>
<reference evidence="13" key="2">
    <citation type="journal article" date="2019" name="MicrobiologyOpen">
        <title>High-quality draft genome sequence of Gaiella occulta isolated from a 150 meter deep mineral water borehole and comparison with the genome sequences of other deep-branching lineages of the phylum Actinobacteria.</title>
        <authorList>
            <person name="Severino R."/>
            <person name="Froufe H.J.C."/>
            <person name="Barroso C."/>
            <person name="Albuquerque L."/>
            <person name="Lobo-da-Cunha A."/>
            <person name="da Costa M.S."/>
            <person name="Egas C."/>
        </authorList>
    </citation>
    <scope>NUCLEOTIDE SEQUENCE [LARGE SCALE GENOMIC DNA]</scope>
    <source>
        <strain evidence="13">F2-233</strain>
    </source>
</reference>
<dbReference type="InterPro" id="IPR036097">
    <property type="entry name" value="HisK_dim/P_sf"/>
</dbReference>
<dbReference type="InterPro" id="IPR003594">
    <property type="entry name" value="HATPase_dom"/>
</dbReference>
<proteinExistence type="predicted"/>
<evidence type="ECO:0000256" key="6">
    <source>
        <dbReference type="ARBA" id="ARBA00022741"/>
    </source>
</evidence>
<dbReference type="Pfam" id="PF00512">
    <property type="entry name" value="HisKA"/>
    <property type="match status" value="1"/>
</dbReference>
<protein>
    <recommendedName>
        <fullName evidence="3">histidine kinase</fullName>
        <ecNumber evidence="3">2.7.13.3</ecNumber>
    </recommendedName>
</protein>
<dbReference type="Proteomes" id="UP000254134">
    <property type="component" value="Unassembled WGS sequence"/>
</dbReference>
<comment type="catalytic activity">
    <reaction evidence="1">
        <text>ATP + protein L-histidine = ADP + protein N-phospho-L-histidine.</text>
        <dbReference type="EC" id="2.7.13.3"/>
    </reaction>
</comment>
<dbReference type="InterPro" id="IPR036890">
    <property type="entry name" value="HATPase_C_sf"/>
</dbReference>
<dbReference type="AlphaFoldDB" id="A0A7M2YYY5"/>
<dbReference type="Gene3D" id="1.10.287.130">
    <property type="match status" value="1"/>
</dbReference>
<dbReference type="InterPro" id="IPR003018">
    <property type="entry name" value="GAF"/>
</dbReference>
<dbReference type="EMBL" id="QQZY01000002">
    <property type="protein sequence ID" value="RDI74974.1"/>
    <property type="molecule type" value="Genomic_DNA"/>
</dbReference>